<dbReference type="InterPro" id="IPR036770">
    <property type="entry name" value="Ankyrin_rpt-contain_sf"/>
</dbReference>
<proteinExistence type="predicted"/>
<evidence type="ECO:0000313" key="4">
    <source>
        <dbReference type="Proteomes" id="UP000223968"/>
    </source>
</evidence>
<dbReference type="AlphaFoldDB" id="A0A2B7XHC8"/>
<keyword evidence="4" id="KW-1185">Reference proteome</keyword>
<gene>
    <name evidence="3" type="ORF">AJ79_06012</name>
</gene>
<keyword evidence="2" id="KW-0040">ANK repeat</keyword>
<evidence type="ECO:0000313" key="3">
    <source>
        <dbReference type="EMBL" id="PGH08325.1"/>
    </source>
</evidence>
<comment type="caution">
    <text evidence="3">The sequence shown here is derived from an EMBL/GenBank/DDBJ whole genome shotgun (WGS) entry which is preliminary data.</text>
</comment>
<organism evidence="3 4">
    <name type="scientific">Helicocarpus griseus UAMH5409</name>
    <dbReference type="NCBI Taxonomy" id="1447875"/>
    <lineage>
        <taxon>Eukaryota</taxon>
        <taxon>Fungi</taxon>
        <taxon>Dikarya</taxon>
        <taxon>Ascomycota</taxon>
        <taxon>Pezizomycotina</taxon>
        <taxon>Eurotiomycetes</taxon>
        <taxon>Eurotiomycetidae</taxon>
        <taxon>Onygenales</taxon>
        <taxon>Ajellomycetaceae</taxon>
        <taxon>Helicocarpus</taxon>
    </lineage>
</organism>
<dbReference type="STRING" id="1447875.A0A2B7XHC8"/>
<name>A0A2B7XHC8_9EURO</name>
<keyword evidence="1" id="KW-0677">Repeat</keyword>
<dbReference type="PANTHER" id="PTHR24198">
    <property type="entry name" value="ANKYRIN REPEAT AND PROTEIN KINASE DOMAIN-CONTAINING PROTEIN"/>
    <property type="match status" value="1"/>
</dbReference>
<dbReference type="PANTHER" id="PTHR24198:SF165">
    <property type="entry name" value="ANKYRIN REPEAT-CONTAINING PROTEIN-RELATED"/>
    <property type="match status" value="1"/>
</dbReference>
<dbReference type="Proteomes" id="UP000223968">
    <property type="component" value="Unassembled WGS sequence"/>
</dbReference>
<dbReference type="SMART" id="SM00248">
    <property type="entry name" value="ANK"/>
    <property type="match status" value="3"/>
</dbReference>
<dbReference type="Pfam" id="PF12796">
    <property type="entry name" value="Ank_2"/>
    <property type="match status" value="1"/>
</dbReference>
<evidence type="ECO:0000256" key="2">
    <source>
        <dbReference type="ARBA" id="ARBA00023043"/>
    </source>
</evidence>
<dbReference type="Gene3D" id="1.25.40.20">
    <property type="entry name" value="Ankyrin repeat-containing domain"/>
    <property type="match status" value="1"/>
</dbReference>
<dbReference type="OrthoDB" id="5135691at2759"/>
<sequence length="239" mass="27150">MEVDDLIPFCHGLVTVEKESGIVRIIHYTSQKYLERGLPDFFPDAKICLVTTCFTYLMFDAFEDPVPSPNNEKKEEQNILLDRVANNWGYLAYDVQEEVQDLTLSAPLYLTPEGSISYALSCQVGLVKIMRALLNRGENPNGLDENVNDALCTAISFNQTAAVELLLEESYANINASDRKRAFLPPLHRAILERNDSMLDLLLRHPKIDVNLKMKNGVTRRQIAVWKKNEHAIELLSKQ</sequence>
<dbReference type="SUPFAM" id="SSF48403">
    <property type="entry name" value="Ankyrin repeat"/>
    <property type="match status" value="1"/>
</dbReference>
<protein>
    <submittedName>
        <fullName evidence="3">Uncharacterized protein</fullName>
    </submittedName>
</protein>
<dbReference type="InterPro" id="IPR002110">
    <property type="entry name" value="Ankyrin_rpt"/>
</dbReference>
<dbReference type="EMBL" id="PDNB01000102">
    <property type="protein sequence ID" value="PGH08325.1"/>
    <property type="molecule type" value="Genomic_DNA"/>
</dbReference>
<accession>A0A2B7XHC8</accession>
<reference evidence="3 4" key="1">
    <citation type="submission" date="2017-10" db="EMBL/GenBank/DDBJ databases">
        <title>Comparative genomics in systemic dimorphic fungi from Ajellomycetaceae.</title>
        <authorList>
            <person name="Munoz J.F."/>
            <person name="Mcewen J.G."/>
            <person name="Clay O.K."/>
            <person name="Cuomo C.A."/>
        </authorList>
    </citation>
    <scope>NUCLEOTIDE SEQUENCE [LARGE SCALE GENOMIC DNA]</scope>
    <source>
        <strain evidence="3 4">UAMH5409</strain>
    </source>
</reference>
<evidence type="ECO:0000256" key="1">
    <source>
        <dbReference type="ARBA" id="ARBA00022737"/>
    </source>
</evidence>